<dbReference type="PANTHER" id="PTHR33695:SF1">
    <property type="entry name" value="LIPOPROTEIN SIGNAL PEPTIDASE"/>
    <property type="match status" value="1"/>
</dbReference>
<evidence type="ECO:0000256" key="6">
    <source>
        <dbReference type="ARBA" id="ARBA00022801"/>
    </source>
</evidence>
<dbReference type="NCBIfam" id="TIGR00077">
    <property type="entry name" value="lspA"/>
    <property type="match status" value="1"/>
</dbReference>
<evidence type="ECO:0000256" key="9">
    <source>
        <dbReference type="HAMAP-Rule" id="MF_00161"/>
    </source>
</evidence>
<protein>
    <recommendedName>
        <fullName evidence="9">Lipoprotein signal peptidase</fullName>
        <ecNumber evidence="9">3.4.23.36</ecNumber>
    </recommendedName>
    <alternativeName>
        <fullName evidence="9">Prolipoprotein signal peptidase</fullName>
    </alternativeName>
    <alternativeName>
        <fullName evidence="9">Signal peptidase II</fullName>
        <shortName evidence="9">SPase II</shortName>
    </alternativeName>
</protein>
<evidence type="ECO:0000256" key="1">
    <source>
        <dbReference type="ARBA" id="ARBA00006139"/>
    </source>
</evidence>
<dbReference type="AlphaFoldDB" id="T0H2C5"/>
<gene>
    <name evidence="9" type="primary">lspA</name>
    <name evidence="11" type="ORF">L284_16780</name>
</gene>
<evidence type="ECO:0000256" key="7">
    <source>
        <dbReference type="ARBA" id="ARBA00022989"/>
    </source>
</evidence>
<sequence>MTGGMSLWRKRLIGVLIAAVVFMIDQGFKAWVVSGLKLRDVGVIEIVPFFDLRWTKNLGVSLGLFTADSPEGRWALVAMTGAIALFVLIWMLRERKLGEIAALALVLGGALGNIRDRFTMGFVIDYADLHFGEWRPFLIFNIADVAITVGVLIILARSLLSRDKPETNGGHDTAPDAAPEI</sequence>
<feature type="transmembrane region" description="Helical" evidence="9">
    <location>
        <begin position="97"/>
        <end position="114"/>
    </location>
</feature>
<keyword evidence="7 9" id="KW-1133">Transmembrane helix</keyword>
<keyword evidence="5 9" id="KW-0064">Aspartyl protease</keyword>
<feature type="transmembrane region" description="Helical" evidence="9">
    <location>
        <begin position="12"/>
        <end position="32"/>
    </location>
</feature>
<comment type="caution">
    <text evidence="11">The sequence shown here is derived from an EMBL/GenBank/DDBJ whole genome shotgun (WGS) entry which is preliminary data.</text>
</comment>
<keyword evidence="12" id="KW-1185">Reference proteome</keyword>
<proteinExistence type="inferred from homology"/>
<evidence type="ECO:0000313" key="12">
    <source>
        <dbReference type="Proteomes" id="UP000015527"/>
    </source>
</evidence>
<dbReference type="eggNOG" id="COG0597">
    <property type="taxonomic scope" value="Bacteria"/>
</dbReference>
<dbReference type="EMBL" id="ATHL01000108">
    <property type="protein sequence ID" value="EQB10496.1"/>
    <property type="molecule type" value="Genomic_DNA"/>
</dbReference>
<feature type="active site" evidence="9">
    <location>
        <position position="125"/>
    </location>
</feature>
<dbReference type="Pfam" id="PF01252">
    <property type="entry name" value="Peptidase_A8"/>
    <property type="match status" value="1"/>
</dbReference>
<evidence type="ECO:0000256" key="8">
    <source>
        <dbReference type="ARBA" id="ARBA00023136"/>
    </source>
</evidence>
<dbReference type="Proteomes" id="UP000015527">
    <property type="component" value="Unassembled WGS sequence"/>
</dbReference>
<dbReference type="UniPathway" id="UPA00665"/>
<dbReference type="GO" id="GO:0004190">
    <property type="term" value="F:aspartic-type endopeptidase activity"/>
    <property type="evidence" value="ECO:0007669"/>
    <property type="project" value="UniProtKB-UniRule"/>
</dbReference>
<dbReference type="GO" id="GO:0005886">
    <property type="term" value="C:plasma membrane"/>
    <property type="evidence" value="ECO:0007669"/>
    <property type="project" value="UniProtKB-SubCell"/>
</dbReference>
<dbReference type="PATRIC" id="fig|1096930.3.peg.3331"/>
<keyword evidence="8 9" id="KW-0472">Membrane</keyword>
<dbReference type="HAMAP" id="MF_00161">
    <property type="entry name" value="LspA"/>
    <property type="match status" value="1"/>
</dbReference>
<dbReference type="PANTHER" id="PTHR33695">
    <property type="entry name" value="LIPOPROTEIN SIGNAL PEPTIDASE"/>
    <property type="match status" value="1"/>
</dbReference>
<keyword evidence="2 9" id="KW-1003">Cell membrane</keyword>
<dbReference type="EC" id="3.4.23.36" evidence="9"/>
<evidence type="ECO:0000256" key="3">
    <source>
        <dbReference type="ARBA" id="ARBA00022670"/>
    </source>
</evidence>
<comment type="catalytic activity">
    <reaction evidence="9">
        <text>Release of signal peptides from bacterial membrane prolipoproteins. Hydrolyzes -Xaa-Yaa-Zaa-|-(S,diacylglyceryl)Cys-, in which Xaa is hydrophobic (preferably Leu), and Yaa (Ala or Ser) and Zaa (Gly or Ala) have small, neutral side chains.</text>
        <dbReference type="EC" id="3.4.23.36"/>
    </reaction>
</comment>
<keyword evidence="4 9" id="KW-0812">Transmembrane</keyword>
<accession>T0H2C5</accession>
<comment type="subcellular location">
    <subcellularLocation>
        <location evidence="9">Cell membrane</location>
        <topology evidence="9">Multi-pass membrane protein</topology>
    </subcellularLocation>
</comment>
<feature type="transmembrane region" description="Helical" evidence="9">
    <location>
        <begin position="134"/>
        <end position="156"/>
    </location>
</feature>
<comment type="function">
    <text evidence="9">This protein specifically catalyzes the removal of signal peptides from prolipoproteins.</text>
</comment>
<evidence type="ECO:0000256" key="4">
    <source>
        <dbReference type="ARBA" id="ARBA00022692"/>
    </source>
</evidence>
<feature type="transmembrane region" description="Helical" evidence="9">
    <location>
        <begin position="74"/>
        <end position="92"/>
    </location>
</feature>
<evidence type="ECO:0000256" key="5">
    <source>
        <dbReference type="ARBA" id="ARBA00022750"/>
    </source>
</evidence>
<evidence type="ECO:0000256" key="10">
    <source>
        <dbReference type="RuleBase" id="RU004181"/>
    </source>
</evidence>
<evidence type="ECO:0000313" key="11">
    <source>
        <dbReference type="EMBL" id="EQB10496.1"/>
    </source>
</evidence>
<evidence type="ECO:0000256" key="2">
    <source>
        <dbReference type="ARBA" id="ARBA00022475"/>
    </source>
</evidence>
<name>T0H2C5_9SPHN</name>
<keyword evidence="6 9" id="KW-0378">Hydrolase</keyword>
<reference evidence="11 12" key="1">
    <citation type="journal article" date="2013" name="Genome Announc.">
        <title>Genome Sequence of Novosphingobium lindaniclasticum LE124T, Isolated from a Hexachlorocyclohexane Dumpsite.</title>
        <authorList>
            <person name="Saxena A."/>
            <person name="Nayyar N."/>
            <person name="Sangwan N."/>
            <person name="Kumari R."/>
            <person name="Khurana J.P."/>
            <person name="Lal R."/>
        </authorList>
    </citation>
    <scope>NUCLEOTIDE SEQUENCE [LARGE SCALE GENOMIC DNA]</scope>
    <source>
        <strain evidence="11 12">LE124</strain>
    </source>
</reference>
<keyword evidence="3 9" id="KW-0645">Protease</keyword>
<dbReference type="PRINTS" id="PR00781">
    <property type="entry name" value="LIPOSIGPTASE"/>
</dbReference>
<dbReference type="InterPro" id="IPR001872">
    <property type="entry name" value="Peptidase_A8"/>
</dbReference>
<comment type="similarity">
    <text evidence="1 9 10">Belongs to the peptidase A8 family.</text>
</comment>
<organism evidence="11 12">
    <name type="scientific">Novosphingobium lindaniclasticum LE124</name>
    <dbReference type="NCBI Taxonomy" id="1096930"/>
    <lineage>
        <taxon>Bacteria</taxon>
        <taxon>Pseudomonadati</taxon>
        <taxon>Pseudomonadota</taxon>
        <taxon>Alphaproteobacteria</taxon>
        <taxon>Sphingomonadales</taxon>
        <taxon>Sphingomonadaceae</taxon>
        <taxon>Novosphingobium</taxon>
    </lineage>
</organism>
<feature type="active site" evidence="9">
    <location>
        <position position="144"/>
    </location>
</feature>
<dbReference type="GO" id="GO:0006508">
    <property type="term" value="P:proteolysis"/>
    <property type="evidence" value="ECO:0007669"/>
    <property type="project" value="UniProtKB-KW"/>
</dbReference>
<comment type="pathway">
    <text evidence="9">Protein modification; lipoprotein biosynthesis (signal peptide cleavage).</text>
</comment>